<evidence type="ECO:0000313" key="3">
    <source>
        <dbReference type="Proteomes" id="UP000494115"/>
    </source>
</evidence>
<protein>
    <recommendedName>
        <fullName evidence="1">Cupin type-2 domain-containing protein</fullName>
    </recommendedName>
</protein>
<dbReference type="InterPro" id="IPR014710">
    <property type="entry name" value="RmlC-like_jellyroll"/>
</dbReference>
<dbReference type="PANTHER" id="PTHR43346">
    <property type="entry name" value="LIGAND BINDING DOMAIN PROTEIN, PUTATIVE (AFU_ORTHOLOGUE AFUA_6G14370)-RELATED"/>
    <property type="match status" value="1"/>
</dbReference>
<dbReference type="EMBL" id="CADIKM010000013">
    <property type="protein sequence ID" value="CAB3790859.1"/>
    <property type="molecule type" value="Genomic_DNA"/>
</dbReference>
<name>A0A6S7BJQ7_9BURK</name>
<dbReference type="CDD" id="cd02208">
    <property type="entry name" value="cupin_RmlC-like"/>
    <property type="match status" value="1"/>
</dbReference>
<keyword evidence="3" id="KW-1185">Reference proteome</keyword>
<accession>A0A6S7BJQ7</accession>
<dbReference type="Proteomes" id="UP000494115">
    <property type="component" value="Unassembled WGS sequence"/>
</dbReference>
<gene>
    <name evidence="2" type="ORF">LMG28138_03043</name>
</gene>
<dbReference type="InterPro" id="IPR052538">
    <property type="entry name" value="Flavonoid_dioxygenase-like"/>
</dbReference>
<dbReference type="InterPro" id="IPR011051">
    <property type="entry name" value="RmlC_Cupin_sf"/>
</dbReference>
<feature type="domain" description="Cupin type-2" evidence="1">
    <location>
        <begin position="48"/>
        <end position="108"/>
    </location>
</feature>
<organism evidence="2 3">
    <name type="scientific">Pararobbsia alpina</name>
    <dbReference type="NCBI Taxonomy" id="621374"/>
    <lineage>
        <taxon>Bacteria</taxon>
        <taxon>Pseudomonadati</taxon>
        <taxon>Pseudomonadota</taxon>
        <taxon>Betaproteobacteria</taxon>
        <taxon>Burkholderiales</taxon>
        <taxon>Burkholderiaceae</taxon>
        <taxon>Pararobbsia</taxon>
    </lineage>
</organism>
<dbReference type="AlphaFoldDB" id="A0A6S7BJQ7"/>
<dbReference type="Pfam" id="PF07883">
    <property type="entry name" value="Cupin_2"/>
    <property type="match status" value="1"/>
</dbReference>
<dbReference type="SUPFAM" id="SSF51182">
    <property type="entry name" value="RmlC-like cupins"/>
    <property type="match status" value="1"/>
</dbReference>
<dbReference type="Gene3D" id="2.60.120.10">
    <property type="entry name" value="Jelly Rolls"/>
    <property type="match status" value="1"/>
</dbReference>
<evidence type="ECO:0000259" key="1">
    <source>
        <dbReference type="Pfam" id="PF07883"/>
    </source>
</evidence>
<evidence type="ECO:0000313" key="2">
    <source>
        <dbReference type="EMBL" id="CAB3790859.1"/>
    </source>
</evidence>
<proteinExistence type="predicted"/>
<dbReference type="PANTHER" id="PTHR43346:SF1">
    <property type="entry name" value="QUERCETIN 2,3-DIOXYGENASE-RELATED"/>
    <property type="match status" value="1"/>
</dbReference>
<sequence>MECKLFNFFDVKEIVSRFPDEASSTIVDTYLTDEASASSRIFRVYYPIPRHYHETCEEHLYLLTGKVSFAIEDEAPRLLTAGQLVTFERNTVHAITEILESPAVFLTVDAPRRVPTDVVYVNPEDAKIRPFVTHLDDQ</sequence>
<reference evidence="2 3" key="1">
    <citation type="submission" date="2020-04" db="EMBL/GenBank/DDBJ databases">
        <authorList>
            <person name="De Canck E."/>
        </authorList>
    </citation>
    <scope>NUCLEOTIDE SEQUENCE [LARGE SCALE GENOMIC DNA]</scope>
    <source>
        <strain evidence="2 3">LMG 28138</strain>
    </source>
</reference>
<dbReference type="InterPro" id="IPR013096">
    <property type="entry name" value="Cupin_2"/>
</dbReference>